<comment type="caution">
    <text evidence="1">The sequence shown here is derived from an EMBL/GenBank/DDBJ whole genome shotgun (WGS) entry which is preliminary data.</text>
</comment>
<gene>
    <name evidence="1" type="ORF">NCTC10661_03076</name>
</gene>
<proteinExistence type="predicted"/>
<organism evidence="1 2">
    <name type="scientific">Burkholderia cepacia</name>
    <name type="common">Pseudomonas cepacia</name>
    <dbReference type="NCBI Taxonomy" id="292"/>
    <lineage>
        <taxon>Bacteria</taxon>
        <taxon>Pseudomonadati</taxon>
        <taxon>Pseudomonadota</taxon>
        <taxon>Betaproteobacteria</taxon>
        <taxon>Burkholderiales</taxon>
        <taxon>Burkholderiaceae</taxon>
        <taxon>Burkholderia</taxon>
        <taxon>Burkholderia cepacia complex</taxon>
    </lineage>
</organism>
<evidence type="ECO:0000313" key="1">
    <source>
        <dbReference type="EMBL" id="SPV19717.1"/>
    </source>
</evidence>
<dbReference type="Proteomes" id="UP000250416">
    <property type="component" value="Unassembled WGS sequence"/>
</dbReference>
<reference evidence="1 2" key="1">
    <citation type="submission" date="2018-06" db="EMBL/GenBank/DDBJ databases">
        <authorList>
            <consortium name="Pathogen Informatics"/>
            <person name="Doyle S."/>
        </authorList>
    </citation>
    <scope>NUCLEOTIDE SEQUENCE [LARGE SCALE GENOMIC DNA]</scope>
    <source>
        <strain evidence="1 2">NCTC10661</strain>
    </source>
</reference>
<sequence>MYVDDPLKRDFYIELCRLERWSSRQLQERMNSRYAAGLRTNRLVGTTVGGICRHGRELPRAGPFHTGFAAGSFLRIECAAVHAVRDPESRAQRRLQPARRHALQAILGRLTKAIPGQPTSAFEFVPNPSESSAYWP</sequence>
<dbReference type="AlphaFoldDB" id="A0AAE8T3E5"/>
<dbReference type="EMBL" id="UARD01000014">
    <property type="protein sequence ID" value="SPV19717.1"/>
    <property type="molecule type" value="Genomic_DNA"/>
</dbReference>
<name>A0AAE8T3E5_BURCE</name>
<evidence type="ECO:0000313" key="2">
    <source>
        <dbReference type="Proteomes" id="UP000250416"/>
    </source>
</evidence>
<protein>
    <submittedName>
        <fullName evidence="1">Uncharacterized protein</fullName>
    </submittedName>
</protein>
<accession>A0AAE8T3E5</accession>